<evidence type="ECO:0000313" key="1">
    <source>
        <dbReference type="EMBL" id="AGC34749.1"/>
    </source>
</evidence>
<organism evidence="1 2">
    <name type="scientific">Escherichia phage PBECO4</name>
    <dbReference type="NCBI Taxonomy" id="1273738"/>
    <lineage>
        <taxon>Viruses</taxon>
        <taxon>Duplodnaviria</taxon>
        <taxon>Heunggongvirae</taxon>
        <taxon>Uroviricota</taxon>
        <taxon>Caudoviricetes</taxon>
        <taxon>Asteriusvirus</taxon>
        <taxon>Asteriusvirus PBECO4</taxon>
    </lineage>
</organism>
<protein>
    <submittedName>
        <fullName evidence="1">Uncharacterized protein</fullName>
    </submittedName>
</protein>
<dbReference type="EMBL" id="KC295538">
    <property type="protein sequence ID" value="AGC34749.1"/>
    <property type="molecule type" value="Genomic_DNA"/>
</dbReference>
<sequence length="172" mass="20136">MDMFFGSVGKQNSTLIWHEIIFKIISKSYSLKDIITTDNDRRILLDAKYKLSKHPLLSLIIDYVNDYESSRWKWEDGGLFRGKTFYGAERYVFSDASNGVKFVIRNFNSKENDYLESGVKVYIDNSNVLTYDESLIMLQIMRGVEGVRNNLTKLKIQQNDIHNRQKIKGLYK</sequence>
<dbReference type="GeneID" id="24642802"/>
<dbReference type="KEGG" id="vg:24642802"/>
<reference evidence="1 2" key="1">
    <citation type="journal article" date="2013" name="Arch. Virol.">
        <title>Genomic analysis of bacteriophage PBECO4 infecting Escherichia coli O157:H7.</title>
        <authorList>
            <person name="Kim M.S."/>
            <person name="Hong S.S."/>
            <person name="Park K."/>
            <person name="Myung H."/>
        </authorList>
    </citation>
    <scope>NUCLEOTIDE SEQUENCE [LARGE SCALE GENOMIC DNA]</scope>
</reference>
<keyword evidence="2" id="KW-1185">Reference proteome</keyword>
<evidence type="ECO:0000313" key="2">
    <source>
        <dbReference type="Proteomes" id="UP000011158"/>
    </source>
</evidence>
<dbReference type="RefSeq" id="YP_009150383.1">
    <property type="nucleotide sequence ID" value="NC_027364.1"/>
</dbReference>
<name>L7TIP0_9CAUD</name>
<proteinExistence type="predicted"/>
<dbReference type="Proteomes" id="UP000011158">
    <property type="component" value="Segment"/>
</dbReference>
<accession>L7TIP0</accession>